<evidence type="ECO:0000256" key="1">
    <source>
        <dbReference type="SAM" id="MobiDB-lite"/>
    </source>
</evidence>
<accession>A0A9N8E7K8</accession>
<feature type="region of interest" description="Disordered" evidence="1">
    <location>
        <begin position="268"/>
        <end position="418"/>
    </location>
</feature>
<dbReference type="AlphaFoldDB" id="A0A9N8E7K8"/>
<protein>
    <submittedName>
        <fullName evidence="2">Uncharacterized protein</fullName>
    </submittedName>
</protein>
<comment type="caution">
    <text evidence="2">The sequence shown here is derived from an EMBL/GenBank/DDBJ whole genome shotgun (WGS) entry which is preliminary data.</text>
</comment>
<evidence type="ECO:0000313" key="3">
    <source>
        <dbReference type="Proteomes" id="UP001153069"/>
    </source>
</evidence>
<feature type="compositionally biased region" description="Basic residues" evidence="1">
    <location>
        <begin position="286"/>
        <end position="298"/>
    </location>
</feature>
<evidence type="ECO:0000313" key="2">
    <source>
        <dbReference type="EMBL" id="CAB9516231.1"/>
    </source>
</evidence>
<feature type="compositionally biased region" description="Polar residues" evidence="1">
    <location>
        <begin position="344"/>
        <end position="356"/>
    </location>
</feature>
<name>A0A9N8E7K8_9STRA</name>
<dbReference type="Proteomes" id="UP001153069">
    <property type="component" value="Unassembled WGS sequence"/>
</dbReference>
<organism evidence="2 3">
    <name type="scientific">Seminavis robusta</name>
    <dbReference type="NCBI Taxonomy" id="568900"/>
    <lineage>
        <taxon>Eukaryota</taxon>
        <taxon>Sar</taxon>
        <taxon>Stramenopiles</taxon>
        <taxon>Ochrophyta</taxon>
        <taxon>Bacillariophyta</taxon>
        <taxon>Bacillariophyceae</taxon>
        <taxon>Bacillariophycidae</taxon>
        <taxon>Naviculales</taxon>
        <taxon>Naviculaceae</taxon>
        <taxon>Seminavis</taxon>
    </lineage>
</organism>
<feature type="region of interest" description="Disordered" evidence="1">
    <location>
        <begin position="118"/>
        <end position="243"/>
    </location>
</feature>
<keyword evidence="3" id="KW-1185">Reference proteome</keyword>
<feature type="compositionally biased region" description="Basic residues" evidence="1">
    <location>
        <begin position="154"/>
        <end position="163"/>
    </location>
</feature>
<proteinExistence type="predicted"/>
<sequence length="418" mass="46299">MQSQRNIDDDDSALANKVESFQRSLSLSNLDIARLFQDDAVLSAEFDDNAMSSSNSSFGDDIDALWENASNAEQWASKQARQEAFLKASAMSHENQAKKKNHEEVQFDCFGFPLFDLQADSPPPPRTSQKADHKPCSFPELPSMSLLDSEKAARRARRRRSKNTAKSDSALPVATALLPPPPPPMRRRRSTGLLSCKSHHQQSDASNIAEPFAKRSRSSAGLKAEEGSARPRRRKSFNGGTSGLLGLDKSLNAHSMSSSQRCLRTSGRFHGMSSSQRGHLHSPQSSRHRLHQSRRPRRTLSDGFLCDLEAEESAPSHHGKTTVVPASNKRSRRRSGSRRRSVVAGTSPSNHNNTIGHNHGKERRDSGRSADKSGPHNNKTERRRARKNDACPGTPKRLNRSARNLMEDSRQTAAGVRY</sequence>
<dbReference type="EMBL" id="CAICTM010000768">
    <property type="protein sequence ID" value="CAB9516231.1"/>
    <property type="molecule type" value="Genomic_DNA"/>
</dbReference>
<feature type="compositionally biased region" description="Basic residues" evidence="1">
    <location>
        <begin position="329"/>
        <end position="341"/>
    </location>
</feature>
<feature type="compositionally biased region" description="Basic and acidic residues" evidence="1">
    <location>
        <begin position="362"/>
        <end position="380"/>
    </location>
</feature>
<reference evidence="2" key="1">
    <citation type="submission" date="2020-06" db="EMBL/GenBank/DDBJ databases">
        <authorList>
            <consortium name="Plant Systems Biology data submission"/>
        </authorList>
    </citation>
    <scope>NUCLEOTIDE SEQUENCE</scope>
    <source>
        <strain evidence="2">D6</strain>
    </source>
</reference>
<gene>
    <name evidence="2" type="ORF">SEMRO_769_G199770.1</name>
</gene>